<keyword evidence="1" id="KW-0472">Membrane</keyword>
<keyword evidence="4" id="KW-1185">Reference proteome</keyword>
<evidence type="ECO:0000313" key="4">
    <source>
        <dbReference type="Proteomes" id="UP000463975"/>
    </source>
</evidence>
<dbReference type="Pfam" id="PF07584">
    <property type="entry name" value="BatA"/>
    <property type="match status" value="1"/>
</dbReference>
<feature type="transmembrane region" description="Helical" evidence="1">
    <location>
        <begin position="55"/>
        <end position="77"/>
    </location>
</feature>
<dbReference type="PANTHER" id="PTHR37464">
    <property type="entry name" value="BLL2463 PROTEIN"/>
    <property type="match status" value="1"/>
</dbReference>
<name>A0A6P1NJL8_9PROT</name>
<dbReference type="EMBL" id="CP047652">
    <property type="protein sequence ID" value="QHI95872.1"/>
    <property type="molecule type" value="Genomic_DNA"/>
</dbReference>
<dbReference type="NCBIfam" id="TIGR02226">
    <property type="entry name" value="two_anch"/>
    <property type="match status" value="1"/>
</dbReference>
<gene>
    <name evidence="3" type="ORF">GT348_06105</name>
</gene>
<proteinExistence type="predicted"/>
<evidence type="ECO:0000313" key="3">
    <source>
        <dbReference type="EMBL" id="QHI95872.1"/>
    </source>
</evidence>
<organism evidence="3 4">
    <name type="scientific">Aristophania vespae</name>
    <dbReference type="NCBI Taxonomy" id="2697033"/>
    <lineage>
        <taxon>Bacteria</taxon>
        <taxon>Pseudomonadati</taxon>
        <taxon>Pseudomonadota</taxon>
        <taxon>Alphaproteobacteria</taxon>
        <taxon>Acetobacterales</taxon>
        <taxon>Acetobacteraceae</taxon>
        <taxon>Aristophania</taxon>
    </lineage>
</organism>
<dbReference type="InterPro" id="IPR024163">
    <property type="entry name" value="Aerotolerance_reg_N"/>
</dbReference>
<reference evidence="3 4" key="1">
    <citation type="submission" date="2020-01" db="EMBL/GenBank/DDBJ databases">
        <title>Genome sequencing of strain KACC 21507.</title>
        <authorList>
            <person name="Heo J."/>
            <person name="Kim S.-J."/>
            <person name="Kim J.-S."/>
            <person name="Hong S.-B."/>
            <person name="Kwon S.-W."/>
        </authorList>
    </citation>
    <scope>NUCLEOTIDE SEQUENCE [LARGE SCALE GENOMIC DNA]</scope>
    <source>
        <strain evidence="3 4">KACC 21507</strain>
    </source>
</reference>
<evidence type="ECO:0000256" key="1">
    <source>
        <dbReference type="SAM" id="Phobius"/>
    </source>
</evidence>
<accession>A0A6P1NJL8</accession>
<dbReference type="AlphaFoldDB" id="A0A6P1NJL8"/>
<keyword evidence="1" id="KW-1133">Transmembrane helix</keyword>
<sequence>MSFLSPWLLLALLALPLIWWLVKAVPPQPRLHNFSSLLLLRRLTQHKQNAAHTPLWLLLLRLLAVTSLILGFSNPVWGPGEQKTAPKNLIIIIDNDWAAMSQWHERQIAFTRLGLKTLEKGGTVRVLLSTRLKNNQWPDIFQTSDPKQFKDYIAELAPHPGNLIDII</sequence>
<dbReference type="RefSeq" id="WP_160618947.1">
    <property type="nucleotide sequence ID" value="NZ_CP047652.1"/>
</dbReference>
<feature type="domain" description="Aerotolerance regulator N-terminal" evidence="2">
    <location>
        <begin position="1"/>
        <end position="75"/>
    </location>
</feature>
<dbReference type="Proteomes" id="UP000463975">
    <property type="component" value="Chromosome"/>
</dbReference>
<evidence type="ECO:0000259" key="2">
    <source>
        <dbReference type="Pfam" id="PF07584"/>
    </source>
</evidence>
<protein>
    <recommendedName>
        <fullName evidence="2">Aerotolerance regulator N-terminal domain-containing protein</fullName>
    </recommendedName>
</protein>
<dbReference type="InterPro" id="IPR011933">
    <property type="entry name" value="Double_TM_dom"/>
</dbReference>
<keyword evidence="1" id="KW-0812">Transmembrane</keyword>
<dbReference type="PANTHER" id="PTHR37464:SF1">
    <property type="entry name" value="BLL2463 PROTEIN"/>
    <property type="match status" value="1"/>
</dbReference>
<dbReference type="KEGG" id="bomb:GT348_06105"/>